<feature type="compositionally biased region" description="Basic residues" evidence="1">
    <location>
        <begin position="18"/>
        <end position="28"/>
    </location>
</feature>
<comment type="caution">
    <text evidence="2">The sequence shown here is derived from an EMBL/GenBank/DDBJ whole genome shotgun (WGS) entry which is preliminary data.</text>
</comment>
<proteinExistence type="predicted"/>
<dbReference type="Proteomes" id="UP000572635">
    <property type="component" value="Unassembled WGS sequence"/>
</dbReference>
<evidence type="ECO:0000256" key="1">
    <source>
        <dbReference type="SAM" id="MobiDB-lite"/>
    </source>
</evidence>
<protein>
    <submittedName>
        <fullName evidence="2">Uncharacterized protein</fullName>
    </submittedName>
</protein>
<evidence type="ECO:0000313" key="3">
    <source>
        <dbReference type="Proteomes" id="UP000572635"/>
    </source>
</evidence>
<accession>A0A7W8QJZ8</accession>
<keyword evidence="3" id="KW-1185">Reference proteome</keyword>
<reference evidence="2 3" key="1">
    <citation type="submission" date="2020-08" db="EMBL/GenBank/DDBJ databases">
        <title>Sequencing the genomes of 1000 actinobacteria strains.</title>
        <authorList>
            <person name="Klenk H.-P."/>
        </authorList>
    </citation>
    <scope>NUCLEOTIDE SEQUENCE [LARGE SCALE GENOMIC DNA]</scope>
    <source>
        <strain evidence="2 3">DSM 44551</strain>
    </source>
</reference>
<evidence type="ECO:0000313" key="2">
    <source>
        <dbReference type="EMBL" id="MBB5430911.1"/>
    </source>
</evidence>
<gene>
    <name evidence="2" type="ORF">HDA36_000995</name>
</gene>
<dbReference type="EMBL" id="JACHDB010000001">
    <property type="protein sequence ID" value="MBB5430911.1"/>
    <property type="molecule type" value="Genomic_DNA"/>
</dbReference>
<feature type="region of interest" description="Disordered" evidence="1">
    <location>
        <begin position="13"/>
        <end position="40"/>
    </location>
</feature>
<dbReference type="RefSeq" id="WP_344090907.1">
    <property type="nucleotide sequence ID" value="NZ_BAAAJD010000034.1"/>
</dbReference>
<organism evidence="2 3">
    <name type="scientific">Nocardiopsis composta</name>
    <dbReference type="NCBI Taxonomy" id="157465"/>
    <lineage>
        <taxon>Bacteria</taxon>
        <taxon>Bacillati</taxon>
        <taxon>Actinomycetota</taxon>
        <taxon>Actinomycetes</taxon>
        <taxon>Streptosporangiales</taxon>
        <taxon>Nocardiopsidaceae</taxon>
        <taxon>Nocardiopsis</taxon>
    </lineage>
</organism>
<name>A0A7W8QJZ8_9ACTN</name>
<dbReference type="AlphaFoldDB" id="A0A7W8QJZ8"/>
<sequence>MLHEMSIGLSAMPAMISRKPRTPRRNAIRHTAGAPEAIAA</sequence>